<sequence>IQEFHEKQEQFVSIKEVSETQEKTSELEQLKEQLKAKDSSLQKSERLVLTERHQESQEEIKIIIKERDELKGSQEALQMERGQLKENIKEIVGEDLDKQEELKTTYILPKEYQETISTRNISEKTDQGAGIQRDLENSEAELQEKDLDKQEELRIAHMHLKEHEETIDKLREIQELQEKEHQLLKAKNDLRENTHQTEQFRKQLEAQNSTLESIEAEKFRLTQKHLENLEEIKLVTKERDGLRRVEETLKMERDQLRERLREMEAKTLS</sequence>
<accession>A0A7J7FG49</accession>
<evidence type="ECO:0000256" key="2">
    <source>
        <dbReference type="SAM" id="MobiDB-lite"/>
    </source>
</evidence>
<dbReference type="EMBL" id="JACDTQ010000745">
    <property type="protein sequence ID" value="KAF5926636.1"/>
    <property type="molecule type" value="Genomic_DNA"/>
</dbReference>
<comment type="caution">
    <text evidence="3">The sequence shown here is derived from an EMBL/GenBank/DDBJ whole genome shotgun (WGS) entry which is preliminary data.</text>
</comment>
<dbReference type="Proteomes" id="UP000551758">
    <property type="component" value="Unassembled WGS sequence"/>
</dbReference>
<feature type="non-terminal residue" evidence="3">
    <location>
        <position position="269"/>
    </location>
</feature>
<feature type="region of interest" description="Disordered" evidence="2">
    <location>
        <begin position="118"/>
        <end position="143"/>
    </location>
</feature>
<organism evidence="3 4">
    <name type="scientific">Diceros bicornis minor</name>
    <name type="common">South-central black rhinoceros</name>
    <dbReference type="NCBI Taxonomy" id="77932"/>
    <lineage>
        <taxon>Eukaryota</taxon>
        <taxon>Metazoa</taxon>
        <taxon>Chordata</taxon>
        <taxon>Craniata</taxon>
        <taxon>Vertebrata</taxon>
        <taxon>Euteleostomi</taxon>
        <taxon>Mammalia</taxon>
        <taxon>Eutheria</taxon>
        <taxon>Laurasiatheria</taxon>
        <taxon>Perissodactyla</taxon>
        <taxon>Rhinocerotidae</taxon>
        <taxon>Diceros</taxon>
    </lineage>
</organism>
<dbReference type="AlphaFoldDB" id="A0A7J7FG49"/>
<keyword evidence="4" id="KW-1185">Reference proteome</keyword>
<feature type="coiled-coil region" evidence="1">
    <location>
        <begin position="17"/>
        <end position="87"/>
    </location>
</feature>
<evidence type="ECO:0000313" key="3">
    <source>
        <dbReference type="EMBL" id="KAF5926636.1"/>
    </source>
</evidence>
<proteinExistence type="predicted"/>
<gene>
    <name evidence="3" type="ORF">HPG69_001265</name>
</gene>
<protein>
    <submittedName>
        <fullName evidence="3">Uncharacterized protein</fullName>
    </submittedName>
</protein>
<evidence type="ECO:0000313" key="4">
    <source>
        <dbReference type="Proteomes" id="UP000551758"/>
    </source>
</evidence>
<evidence type="ECO:0000256" key="1">
    <source>
        <dbReference type="SAM" id="Coils"/>
    </source>
</evidence>
<name>A0A7J7FG49_DICBM</name>
<keyword evidence="1" id="KW-0175">Coiled coil</keyword>
<reference evidence="3 4" key="1">
    <citation type="journal article" date="2020" name="Mol. Biol. Evol.">
        <title>Interspecific Gene Flow and the Evolution of Specialization in Black and White Rhinoceros.</title>
        <authorList>
            <person name="Moodley Y."/>
            <person name="Westbury M.V."/>
            <person name="Russo I.M."/>
            <person name="Gopalakrishnan S."/>
            <person name="Rakotoarivelo A."/>
            <person name="Olsen R.A."/>
            <person name="Prost S."/>
            <person name="Tunstall T."/>
            <person name="Ryder O.A."/>
            <person name="Dalen L."/>
            <person name="Bruford M.W."/>
        </authorList>
    </citation>
    <scope>NUCLEOTIDE SEQUENCE [LARGE SCALE GENOMIC DNA]</scope>
    <source>
        <strain evidence="3">SBR-YM</strain>
        <tissue evidence="3">Skin</tissue>
    </source>
</reference>